<reference evidence="2 3" key="1">
    <citation type="journal article" date="2013" name="Nat. Commun.">
        <title>The evolution and pathogenic mechanisms of the rice sheath blight pathogen.</title>
        <authorList>
            <person name="Zheng A."/>
            <person name="Lin R."/>
            <person name="Xu L."/>
            <person name="Qin P."/>
            <person name="Tang C."/>
            <person name="Ai P."/>
            <person name="Zhang D."/>
            <person name="Liu Y."/>
            <person name="Sun Z."/>
            <person name="Feng H."/>
            <person name="Wang Y."/>
            <person name="Chen Y."/>
            <person name="Liang X."/>
            <person name="Fu R."/>
            <person name="Li Q."/>
            <person name="Zhang J."/>
            <person name="Yu X."/>
            <person name="Xie Z."/>
            <person name="Ding L."/>
            <person name="Guan P."/>
            <person name="Tang J."/>
            <person name="Liang Y."/>
            <person name="Wang S."/>
            <person name="Deng Q."/>
            <person name="Li S."/>
            <person name="Zhu J."/>
            <person name="Wang L."/>
            <person name="Liu H."/>
            <person name="Li P."/>
        </authorList>
    </citation>
    <scope>NUCLEOTIDE SEQUENCE [LARGE SCALE GENOMIC DNA]</scope>
    <source>
        <strain evidence="3">AG-1 IA</strain>
    </source>
</reference>
<dbReference type="EMBL" id="AFRT01003299">
    <property type="protein sequence ID" value="ELU36484.1"/>
    <property type="molecule type" value="Genomic_DNA"/>
</dbReference>
<feature type="compositionally biased region" description="Basic and acidic residues" evidence="1">
    <location>
        <begin position="41"/>
        <end position="51"/>
    </location>
</feature>
<keyword evidence="3" id="KW-1185">Reference proteome</keyword>
<evidence type="ECO:0000313" key="3">
    <source>
        <dbReference type="Proteomes" id="UP000011668"/>
    </source>
</evidence>
<accession>L8WJD5</accession>
<dbReference type="HOGENOM" id="CLU_3108049_0_0_1"/>
<sequence length="51" mass="5254">MLLPESQEEGAGGGGGFFPPPRGFTGGGASPNTINASRHLPVHDIPPRSRE</sequence>
<organism evidence="2 3">
    <name type="scientific">Thanatephorus cucumeris (strain AG1-IA)</name>
    <name type="common">Rice sheath blight fungus</name>
    <name type="synonym">Rhizoctonia solani</name>
    <dbReference type="NCBI Taxonomy" id="983506"/>
    <lineage>
        <taxon>Eukaryota</taxon>
        <taxon>Fungi</taxon>
        <taxon>Dikarya</taxon>
        <taxon>Basidiomycota</taxon>
        <taxon>Agaricomycotina</taxon>
        <taxon>Agaricomycetes</taxon>
        <taxon>Cantharellales</taxon>
        <taxon>Ceratobasidiaceae</taxon>
        <taxon>Rhizoctonia</taxon>
        <taxon>Rhizoctonia solani AG-1</taxon>
    </lineage>
</organism>
<dbReference type="AlphaFoldDB" id="L8WJD5"/>
<evidence type="ECO:0000313" key="2">
    <source>
        <dbReference type="EMBL" id="ELU36484.1"/>
    </source>
</evidence>
<dbReference type="Proteomes" id="UP000011668">
    <property type="component" value="Unassembled WGS sequence"/>
</dbReference>
<name>L8WJD5_THACA</name>
<gene>
    <name evidence="2" type="ORF">AG1IA_09486</name>
</gene>
<protein>
    <submittedName>
        <fullName evidence="2">Uncharacterized protein</fullName>
    </submittedName>
</protein>
<evidence type="ECO:0000256" key="1">
    <source>
        <dbReference type="SAM" id="MobiDB-lite"/>
    </source>
</evidence>
<comment type="caution">
    <text evidence="2">The sequence shown here is derived from an EMBL/GenBank/DDBJ whole genome shotgun (WGS) entry which is preliminary data.</text>
</comment>
<feature type="region of interest" description="Disordered" evidence="1">
    <location>
        <begin position="1"/>
        <end position="51"/>
    </location>
</feature>
<proteinExistence type="predicted"/>